<feature type="compositionally biased region" description="Polar residues" evidence="1">
    <location>
        <begin position="401"/>
        <end position="420"/>
    </location>
</feature>
<proteinExistence type="predicted"/>
<feature type="compositionally biased region" description="Pro residues" evidence="1">
    <location>
        <begin position="434"/>
        <end position="448"/>
    </location>
</feature>
<feature type="region of interest" description="Disordered" evidence="1">
    <location>
        <begin position="382"/>
        <end position="528"/>
    </location>
</feature>
<dbReference type="EMBL" id="JAAAIM010000205">
    <property type="protein sequence ID" value="KAG0292260.1"/>
    <property type="molecule type" value="Genomic_DNA"/>
</dbReference>
<sequence>MSIPTYSNPCLAPASNTSVYLIGVSDTSQGRLEVNTIDLSNITSPKLTSTFVNSNPYQWSNTAPKFCSHYPTYQAPKNALDTQGSIHIQQFGMGWTNDANVYPANGKFDPPSGYEDVAYTSPKLFATVGYAGVNGFVLAMTNTTDYWVGVRSNATDSFSSIYDFNLQVYPSPRPFLAVGTYTGAAKAPARGNVIVFDTARSGTIYTAMGYDTPDTQVKGLTLILSAPQLVAMKNVVLTGDAIPVSANSGAYILDKAPDNSTAMYYINPSQSAGLQQVVVTGQAPAFISSMVATVTPTQIILYSIQSGEPRFSVFDLSTKIWANSNIETPGNPSTGGGSFNGGLDVSGSKTPLGAIVGGVVGALVFMALAVFLVIRHRRRRTFSSSSSSSRSKDNNGKTELAASTPSSTAQDFNKVDTSIDTPRRPLLSTTVTYPLPPPKVTYPLPPRSTTPRDPQLSPTDPYYPPPSPSTQNATLRRNPQSPMWQSLAFDFIPKTPPGPELHHPDNNDNIIANSNHNNDNNDSSEYHDLFANSNNTIVYNSFGGASRDTSSPVTVVSSRELNSDDYSSYKQRPSTPSSPPVSTSEISYHYQQQYTPVGTPQLYHRNQQHFQSPELTYSSPLVSAATHTYSDLSGMTVDVDQAFIVPPSVLSGSRPPSLQGQ</sequence>
<keyword evidence="2" id="KW-1133">Transmembrane helix</keyword>
<comment type="caution">
    <text evidence="3">The sequence shown here is derived from an EMBL/GenBank/DDBJ whole genome shotgun (WGS) entry which is preliminary data.</text>
</comment>
<protein>
    <recommendedName>
        <fullName evidence="5">Transmembrane protein</fullName>
    </recommendedName>
</protein>
<feature type="transmembrane region" description="Helical" evidence="2">
    <location>
        <begin position="352"/>
        <end position="374"/>
    </location>
</feature>
<feature type="compositionally biased region" description="Low complexity" evidence="1">
    <location>
        <begin position="507"/>
        <end position="523"/>
    </location>
</feature>
<evidence type="ECO:0000313" key="3">
    <source>
        <dbReference type="EMBL" id="KAG0292260.1"/>
    </source>
</evidence>
<feature type="compositionally biased region" description="Polar residues" evidence="1">
    <location>
        <begin position="471"/>
        <end position="484"/>
    </location>
</feature>
<feature type="region of interest" description="Disordered" evidence="1">
    <location>
        <begin position="559"/>
        <end position="585"/>
    </location>
</feature>
<keyword evidence="4" id="KW-1185">Reference proteome</keyword>
<keyword evidence="2" id="KW-0812">Transmembrane</keyword>
<accession>A0ABQ7K6N0</accession>
<evidence type="ECO:0008006" key="5">
    <source>
        <dbReference type="Google" id="ProtNLM"/>
    </source>
</evidence>
<dbReference type="Proteomes" id="UP001194696">
    <property type="component" value="Unassembled WGS sequence"/>
</dbReference>
<evidence type="ECO:0000256" key="1">
    <source>
        <dbReference type="SAM" id="MobiDB-lite"/>
    </source>
</evidence>
<feature type="compositionally biased region" description="Polar residues" evidence="1">
    <location>
        <begin position="559"/>
        <end position="572"/>
    </location>
</feature>
<reference evidence="3 4" key="1">
    <citation type="journal article" date="2020" name="Fungal Divers.">
        <title>Resolving the Mortierellaceae phylogeny through synthesis of multi-gene phylogenetics and phylogenomics.</title>
        <authorList>
            <person name="Vandepol N."/>
            <person name="Liber J."/>
            <person name="Desiro A."/>
            <person name="Na H."/>
            <person name="Kennedy M."/>
            <person name="Barry K."/>
            <person name="Grigoriev I.V."/>
            <person name="Miller A.N."/>
            <person name="O'Donnell K."/>
            <person name="Stajich J.E."/>
            <person name="Bonito G."/>
        </authorList>
    </citation>
    <scope>NUCLEOTIDE SEQUENCE [LARGE SCALE GENOMIC DNA]</scope>
    <source>
        <strain evidence="3 4">AD045</strain>
    </source>
</reference>
<organism evidence="3 4">
    <name type="scientific">Linnemannia gamsii</name>
    <dbReference type="NCBI Taxonomy" id="64522"/>
    <lineage>
        <taxon>Eukaryota</taxon>
        <taxon>Fungi</taxon>
        <taxon>Fungi incertae sedis</taxon>
        <taxon>Mucoromycota</taxon>
        <taxon>Mortierellomycotina</taxon>
        <taxon>Mortierellomycetes</taxon>
        <taxon>Mortierellales</taxon>
        <taxon>Mortierellaceae</taxon>
        <taxon>Linnemannia</taxon>
    </lineage>
</organism>
<evidence type="ECO:0000256" key="2">
    <source>
        <dbReference type="SAM" id="Phobius"/>
    </source>
</evidence>
<name>A0ABQ7K6N0_9FUNG</name>
<evidence type="ECO:0000313" key="4">
    <source>
        <dbReference type="Proteomes" id="UP001194696"/>
    </source>
</evidence>
<gene>
    <name evidence="3" type="ORF">BGZ96_004383</name>
</gene>
<keyword evidence="2" id="KW-0472">Membrane</keyword>